<evidence type="ECO:0000256" key="1">
    <source>
        <dbReference type="SAM" id="SignalP"/>
    </source>
</evidence>
<dbReference type="KEGG" id="smon:AWR27_04195"/>
<name>A0A1P9WTA8_9BACT</name>
<evidence type="ECO:0000313" key="2">
    <source>
        <dbReference type="EMBL" id="AQG78609.1"/>
    </source>
</evidence>
<dbReference type="AlphaFoldDB" id="A0A1P9WTA8"/>
<dbReference type="STRING" id="1178516.AWR27_04195"/>
<dbReference type="Proteomes" id="UP000187941">
    <property type="component" value="Chromosome"/>
</dbReference>
<protein>
    <submittedName>
        <fullName evidence="2">Uncharacterized protein</fullName>
    </submittedName>
</protein>
<dbReference type="EMBL" id="CP014263">
    <property type="protein sequence ID" value="AQG78609.1"/>
    <property type="molecule type" value="Genomic_DNA"/>
</dbReference>
<feature type="signal peptide" evidence="1">
    <location>
        <begin position="1"/>
        <end position="18"/>
    </location>
</feature>
<dbReference type="Gene3D" id="2.40.160.20">
    <property type="match status" value="1"/>
</dbReference>
<gene>
    <name evidence="2" type="ORF">AWR27_04195</name>
</gene>
<organism evidence="2 3">
    <name type="scientific">Spirosoma montaniterrae</name>
    <dbReference type="NCBI Taxonomy" id="1178516"/>
    <lineage>
        <taxon>Bacteria</taxon>
        <taxon>Pseudomonadati</taxon>
        <taxon>Bacteroidota</taxon>
        <taxon>Cytophagia</taxon>
        <taxon>Cytophagales</taxon>
        <taxon>Cytophagaceae</taxon>
        <taxon>Spirosoma</taxon>
    </lineage>
</organism>
<proteinExistence type="predicted"/>
<evidence type="ECO:0000313" key="3">
    <source>
        <dbReference type="Proteomes" id="UP000187941"/>
    </source>
</evidence>
<keyword evidence="1" id="KW-0732">Signal</keyword>
<keyword evidence="3" id="KW-1185">Reference proteome</keyword>
<feature type="chain" id="PRO_5010311882" evidence="1">
    <location>
        <begin position="19"/>
        <end position="195"/>
    </location>
</feature>
<sequence>MKRFLTVLFLSVAFSATAQEFKPFKVNLSVGIAKPLASGVSGGVLFAVEPKYGISDNLDLGLRAEWALVARGVVSGGNTVTGDAGAFGSYLLTGTYLFGTNGVRPFLGVGAGLYTIASAGTITIVDGQGPEQVTLTGATKFGGMIRGGIKAGHFVVGVEYNAVPTTSNRLTNATIESKNTYLGIKLGFDIGGGRL</sequence>
<reference evidence="2 3" key="1">
    <citation type="submission" date="2016-01" db="EMBL/GenBank/DDBJ databases">
        <authorList>
            <person name="Oliw E.H."/>
        </authorList>
    </citation>
    <scope>NUCLEOTIDE SEQUENCE [LARGE SCALE GENOMIC DNA]</scope>
    <source>
        <strain evidence="2 3">DY10</strain>
    </source>
</reference>
<dbReference type="OrthoDB" id="1161695at2"/>
<accession>A0A1P9WTA8</accession>
<dbReference type="RefSeq" id="WP_077130048.1">
    <property type="nucleotide sequence ID" value="NZ_CP014263.1"/>
</dbReference>